<sequence>MFATGSYFQYHNTHGTLSRRVLYAGHFHQNFKYSKEINLCLAIDE</sequence>
<dbReference type="AlphaFoldDB" id="A0A0A9QSW6"/>
<dbReference type="EMBL" id="GBRH01225948">
    <property type="protein sequence ID" value="JAD71947.1"/>
    <property type="molecule type" value="Transcribed_RNA"/>
</dbReference>
<protein>
    <submittedName>
        <fullName evidence="1">Uncharacterized protein</fullName>
    </submittedName>
</protein>
<reference evidence="1" key="1">
    <citation type="submission" date="2014-09" db="EMBL/GenBank/DDBJ databases">
        <authorList>
            <person name="Magalhaes I.L.F."/>
            <person name="Oliveira U."/>
            <person name="Santos F.R."/>
            <person name="Vidigal T.H.D.A."/>
            <person name="Brescovit A.D."/>
            <person name="Santos A.J."/>
        </authorList>
    </citation>
    <scope>NUCLEOTIDE SEQUENCE</scope>
    <source>
        <tissue evidence="1">Shoot tissue taken approximately 20 cm above the soil surface</tissue>
    </source>
</reference>
<organism evidence="1">
    <name type="scientific">Arundo donax</name>
    <name type="common">Giant reed</name>
    <name type="synonym">Donax arundinaceus</name>
    <dbReference type="NCBI Taxonomy" id="35708"/>
    <lineage>
        <taxon>Eukaryota</taxon>
        <taxon>Viridiplantae</taxon>
        <taxon>Streptophyta</taxon>
        <taxon>Embryophyta</taxon>
        <taxon>Tracheophyta</taxon>
        <taxon>Spermatophyta</taxon>
        <taxon>Magnoliopsida</taxon>
        <taxon>Liliopsida</taxon>
        <taxon>Poales</taxon>
        <taxon>Poaceae</taxon>
        <taxon>PACMAD clade</taxon>
        <taxon>Arundinoideae</taxon>
        <taxon>Arundineae</taxon>
        <taxon>Arundo</taxon>
    </lineage>
</organism>
<name>A0A0A9QSW6_ARUDO</name>
<accession>A0A0A9QSW6</accession>
<reference evidence="1" key="2">
    <citation type="journal article" date="2015" name="Data Brief">
        <title>Shoot transcriptome of the giant reed, Arundo donax.</title>
        <authorList>
            <person name="Barrero R.A."/>
            <person name="Guerrero F.D."/>
            <person name="Moolhuijzen P."/>
            <person name="Goolsby J.A."/>
            <person name="Tidwell J."/>
            <person name="Bellgard S.E."/>
            <person name="Bellgard M.I."/>
        </authorList>
    </citation>
    <scope>NUCLEOTIDE SEQUENCE</scope>
    <source>
        <tissue evidence="1">Shoot tissue taken approximately 20 cm above the soil surface</tissue>
    </source>
</reference>
<evidence type="ECO:0000313" key="1">
    <source>
        <dbReference type="EMBL" id="JAD71947.1"/>
    </source>
</evidence>
<proteinExistence type="predicted"/>